<feature type="domain" description="Histidine kinase" evidence="13">
    <location>
        <begin position="38"/>
        <end position="252"/>
    </location>
</feature>
<comment type="subcellular location">
    <subcellularLocation>
        <location evidence="2">Cell membrane</location>
    </subcellularLocation>
</comment>
<feature type="domain" description="Response regulatory" evidence="14">
    <location>
        <begin position="273"/>
        <end position="392"/>
    </location>
</feature>
<dbReference type="STRING" id="186116.SAMN05192569_102235"/>
<dbReference type="InterPro" id="IPR003594">
    <property type="entry name" value="HATPase_dom"/>
</dbReference>
<evidence type="ECO:0000256" key="6">
    <source>
        <dbReference type="ARBA" id="ARBA00022679"/>
    </source>
</evidence>
<dbReference type="OrthoDB" id="9790669at2"/>
<dbReference type="PANTHER" id="PTHR43047">
    <property type="entry name" value="TWO-COMPONENT HISTIDINE PROTEIN KINASE"/>
    <property type="match status" value="1"/>
</dbReference>
<dbReference type="RefSeq" id="WP_090949793.1">
    <property type="nucleotide sequence ID" value="NZ_FOJS01000022.1"/>
</dbReference>
<reference evidence="16" key="1">
    <citation type="submission" date="2016-10" db="EMBL/GenBank/DDBJ databases">
        <authorList>
            <person name="Varghese N."/>
            <person name="Submissions S."/>
        </authorList>
    </citation>
    <scope>NUCLEOTIDE SEQUENCE [LARGE SCALE GENOMIC DNA]</scope>
    <source>
        <strain evidence="16">M1</strain>
    </source>
</reference>
<dbReference type="Pfam" id="PF00512">
    <property type="entry name" value="HisKA"/>
    <property type="match status" value="1"/>
</dbReference>
<dbReference type="Gene3D" id="3.40.50.2300">
    <property type="match status" value="1"/>
</dbReference>
<name>A0A1I0TD52_9BACL</name>
<evidence type="ECO:0000256" key="8">
    <source>
        <dbReference type="ARBA" id="ARBA00022777"/>
    </source>
</evidence>
<accession>A0A1I0TD52</accession>
<evidence type="ECO:0000256" key="4">
    <source>
        <dbReference type="ARBA" id="ARBA00022475"/>
    </source>
</evidence>
<feature type="modified residue" description="4-aspartylphosphate" evidence="12">
    <location>
        <position position="323"/>
    </location>
</feature>
<dbReference type="SUPFAM" id="SSF52172">
    <property type="entry name" value="CheY-like"/>
    <property type="match status" value="1"/>
</dbReference>
<dbReference type="PANTHER" id="PTHR43047:SF72">
    <property type="entry name" value="OSMOSENSING HISTIDINE PROTEIN KINASE SLN1"/>
    <property type="match status" value="1"/>
</dbReference>
<keyword evidence="9" id="KW-0067">ATP-binding</keyword>
<dbReference type="SUPFAM" id="SSF55874">
    <property type="entry name" value="ATPase domain of HSP90 chaperone/DNA topoisomerase II/histidine kinase"/>
    <property type="match status" value="1"/>
</dbReference>
<evidence type="ECO:0000259" key="14">
    <source>
        <dbReference type="PROSITE" id="PS50110"/>
    </source>
</evidence>
<dbReference type="Pfam" id="PF00072">
    <property type="entry name" value="Response_reg"/>
    <property type="match status" value="1"/>
</dbReference>
<evidence type="ECO:0000256" key="7">
    <source>
        <dbReference type="ARBA" id="ARBA00022741"/>
    </source>
</evidence>
<evidence type="ECO:0000259" key="13">
    <source>
        <dbReference type="PROSITE" id="PS50109"/>
    </source>
</evidence>
<protein>
    <recommendedName>
        <fullName evidence="3">histidine kinase</fullName>
        <ecNumber evidence="3">2.7.13.3</ecNumber>
    </recommendedName>
</protein>
<evidence type="ECO:0000256" key="5">
    <source>
        <dbReference type="ARBA" id="ARBA00022553"/>
    </source>
</evidence>
<evidence type="ECO:0000256" key="1">
    <source>
        <dbReference type="ARBA" id="ARBA00000085"/>
    </source>
</evidence>
<evidence type="ECO:0000256" key="2">
    <source>
        <dbReference type="ARBA" id="ARBA00004236"/>
    </source>
</evidence>
<dbReference type="InterPro" id="IPR011006">
    <property type="entry name" value="CheY-like_superfamily"/>
</dbReference>
<dbReference type="GO" id="GO:0005886">
    <property type="term" value="C:plasma membrane"/>
    <property type="evidence" value="ECO:0007669"/>
    <property type="project" value="UniProtKB-SubCell"/>
</dbReference>
<dbReference type="Proteomes" id="UP000198650">
    <property type="component" value="Unassembled WGS sequence"/>
</dbReference>
<dbReference type="Gene3D" id="3.30.565.10">
    <property type="entry name" value="Histidine kinase-like ATPase, C-terminal domain"/>
    <property type="match status" value="1"/>
</dbReference>
<dbReference type="InterPro" id="IPR004358">
    <property type="entry name" value="Sig_transdc_His_kin-like_C"/>
</dbReference>
<keyword evidence="10" id="KW-0902">Two-component regulatory system</keyword>
<keyword evidence="7" id="KW-0547">Nucleotide-binding</keyword>
<dbReference type="GO" id="GO:0009927">
    <property type="term" value="F:histidine phosphotransfer kinase activity"/>
    <property type="evidence" value="ECO:0007669"/>
    <property type="project" value="TreeGrafter"/>
</dbReference>
<evidence type="ECO:0000313" key="16">
    <source>
        <dbReference type="Proteomes" id="UP000198650"/>
    </source>
</evidence>
<dbReference type="InterPro" id="IPR005467">
    <property type="entry name" value="His_kinase_dom"/>
</dbReference>
<sequence>MIGSTADIRERKTVEKAVIHAKERLEKANQAKLELISRMSHELRTPLNGILGFAQLLEMDDSLNSQQQEFVQAILNGARHLLNLVNEMLDIARIETGEIQLTYDVIKLDSVIDESVKLIQPLADKRNIKIVNQAQLDEYYVYTDPTRFRQILLNLLDNAVKYNRDNGTVMITGRSEGGNICIHIKDSGVGIPKNEHEKIFEPFYRIKGTEVDGTGMGLALVKQLIQFMGGTIGVESELGAGSDFWFSLPAIKGDYSGGMNLYQKRLLQMGEKKILYIENSEANLKLMEKILEPFPNFSLISANCGKDGLKMAFRERFDLILVDIHLRDISGYKVLESLQKDGRTKQIPVIVFSADIASLEMEMLKISKKGLKEYMAKPLEVGLFFRKLEQIFTQNKNKEN</sequence>
<dbReference type="EMBL" id="FOJS01000022">
    <property type="protein sequence ID" value="SFA49714.1"/>
    <property type="molecule type" value="Genomic_DNA"/>
</dbReference>
<dbReference type="CDD" id="cd00075">
    <property type="entry name" value="HATPase"/>
    <property type="match status" value="1"/>
</dbReference>
<dbReference type="CDD" id="cd00082">
    <property type="entry name" value="HisKA"/>
    <property type="match status" value="1"/>
</dbReference>
<dbReference type="GO" id="GO:0000155">
    <property type="term" value="F:phosphorelay sensor kinase activity"/>
    <property type="evidence" value="ECO:0007669"/>
    <property type="project" value="InterPro"/>
</dbReference>
<keyword evidence="16" id="KW-1185">Reference proteome</keyword>
<dbReference type="FunFam" id="3.30.565.10:FF:000023">
    <property type="entry name" value="PAS domain-containing sensor histidine kinase"/>
    <property type="match status" value="1"/>
</dbReference>
<gene>
    <name evidence="15" type="ORF">SAMN05192569_102235</name>
</gene>
<organism evidence="15 16">
    <name type="scientific">Parageobacillus thermantarcticus</name>
    <dbReference type="NCBI Taxonomy" id="186116"/>
    <lineage>
        <taxon>Bacteria</taxon>
        <taxon>Bacillati</taxon>
        <taxon>Bacillota</taxon>
        <taxon>Bacilli</taxon>
        <taxon>Bacillales</taxon>
        <taxon>Anoxybacillaceae</taxon>
        <taxon>Parageobacillus</taxon>
    </lineage>
</organism>
<evidence type="ECO:0000256" key="10">
    <source>
        <dbReference type="ARBA" id="ARBA00023012"/>
    </source>
</evidence>
<dbReference type="InterPro" id="IPR036890">
    <property type="entry name" value="HATPase_C_sf"/>
</dbReference>
<dbReference type="PROSITE" id="PS50110">
    <property type="entry name" value="RESPONSE_REGULATORY"/>
    <property type="match status" value="1"/>
</dbReference>
<dbReference type="SUPFAM" id="SSF47384">
    <property type="entry name" value="Homodimeric domain of signal transducing histidine kinase"/>
    <property type="match status" value="1"/>
</dbReference>
<dbReference type="SMART" id="SM00448">
    <property type="entry name" value="REC"/>
    <property type="match status" value="1"/>
</dbReference>
<dbReference type="InterPro" id="IPR036097">
    <property type="entry name" value="HisK_dim/P_sf"/>
</dbReference>
<keyword evidence="11" id="KW-0472">Membrane</keyword>
<proteinExistence type="predicted"/>
<dbReference type="InterPro" id="IPR003661">
    <property type="entry name" value="HisK_dim/P_dom"/>
</dbReference>
<evidence type="ECO:0000256" key="9">
    <source>
        <dbReference type="ARBA" id="ARBA00022840"/>
    </source>
</evidence>
<keyword evidence="4" id="KW-1003">Cell membrane</keyword>
<dbReference type="Gene3D" id="1.10.287.130">
    <property type="match status" value="1"/>
</dbReference>
<dbReference type="PROSITE" id="PS50109">
    <property type="entry name" value="HIS_KIN"/>
    <property type="match status" value="1"/>
</dbReference>
<dbReference type="AlphaFoldDB" id="A0A1I0TD52"/>
<evidence type="ECO:0000256" key="11">
    <source>
        <dbReference type="ARBA" id="ARBA00023136"/>
    </source>
</evidence>
<keyword evidence="8" id="KW-0418">Kinase</keyword>
<dbReference type="EC" id="2.7.13.3" evidence="3"/>
<dbReference type="InterPro" id="IPR001789">
    <property type="entry name" value="Sig_transdc_resp-reg_receiver"/>
</dbReference>
<dbReference type="SMART" id="SM00388">
    <property type="entry name" value="HisKA"/>
    <property type="match status" value="1"/>
</dbReference>
<keyword evidence="6" id="KW-0808">Transferase</keyword>
<dbReference type="GO" id="GO:0005524">
    <property type="term" value="F:ATP binding"/>
    <property type="evidence" value="ECO:0007669"/>
    <property type="project" value="UniProtKB-KW"/>
</dbReference>
<comment type="catalytic activity">
    <reaction evidence="1">
        <text>ATP + protein L-histidine = ADP + protein N-phospho-L-histidine.</text>
        <dbReference type="EC" id="2.7.13.3"/>
    </reaction>
</comment>
<evidence type="ECO:0000256" key="3">
    <source>
        <dbReference type="ARBA" id="ARBA00012438"/>
    </source>
</evidence>
<dbReference type="PRINTS" id="PR00344">
    <property type="entry name" value="BCTRLSENSOR"/>
</dbReference>
<evidence type="ECO:0000256" key="12">
    <source>
        <dbReference type="PROSITE-ProRule" id="PRU00169"/>
    </source>
</evidence>
<dbReference type="SMART" id="SM00387">
    <property type="entry name" value="HATPase_c"/>
    <property type="match status" value="1"/>
</dbReference>
<keyword evidence="5 12" id="KW-0597">Phosphoprotein</keyword>
<evidence type="ECO:0000313" key="15">
    <source>
        <dbReference type="EMBL" id="SFA49714.1"/>
    </source>
</evidence>
<dbReference type="Pfam" id="PF02518">
    <property type="entry name" value="HATPase_c"/>
    <property type="match status" value="1"/>
</dbReference>
<dbReference type="CDD" id="cd00156">
    <property type="entry name" value="REC"/>
    <property type="match status" value="1"/>
</dbReference>